<protein>
    <submittedName>
        <fullName evidence="2">Uncharacterized protein</fullName>
    </submittedName>
</protein>
<dbReference type="KEGG" id="halg:HUG10_19370"/>
<evidence type="ECO:0000256" key="1">
    <source>
        <dbReference type="SAM" id="MobiDB-lite"/>
    </source>
</evidence>
<dbReference type="Proteomes" id="UP000509750">
    <property type="component" value="Plasmid unnamed1"/>
</dbReference>
<organism evidence="2 3">
    <name type="scientific">Halorarum halophilum</name>
    <dbReference type="NCBI Taxonomy" id="2743090"/>
    <lineage>
        <taxon>Archaea</taxon>
        <taxon>Methanobacteriati</taxon>
        <taxon>Methanobacteriota</taxon>
        <taxon>Stenosarchaea group</taxon>
        <taxon>Halobacteria</taxon>
        <taxon>Halobacteriales</taxon>
        <taxon>Haloferacaceae</taxon>
        <taxon>Halorarum</taxon>
    </lineage>
</organism>
<reference evidence="2 3" key="1">
    <citation type="submission" date="2020-07" db="EMBL/GenBank/DDBJ databases">
        <title>Gai3-2, isolated from salt lake.</title>
        <authorList>
            <person name="Cui H."/>
            <person name="Shi X."/>
        </authorList>
    </citation>
    <scope>NUCLEOTIDE SEQUENCE [LARGE SCALE GENOMIC DNA]</scope>
    <source>
        <strain evidence="2 3">Gai3-2</strain>
        <plasmid evidence="2 3">unnamed1</plasmid>
    </source>
</reference>
<keyword evidence="2" id="KW-0614">Plasmid</keyword>
<gene>
    <name evidence="2" type="ORF">HUG10_19370</name>
</gene>
<feature type="region of interest" description="Disordered" evidence="1">
    <location>
        <begin position="13"/>
        <end position="47"/>
    </location>
</feature>
<dbReference type="EMBL" id="CP058530">
    <property type="protein sequence ID" value="QLG29570.1"/>
    <property type="molecule type" value="Genomic_DNA"/>
</dbReference>
<dbReference type="GeneID" id="56031041"/>
<proteinExistence type="predicted"/>
<evidence type="ECO:0000313" key="2">
    <source>
        <dbReference type="EMBL" id="QLG29570.1"/>
    </source>
</evidence>
<keyword evidence="3" id="KW-1185">Reference proteome</keyword>
<dbReference type="RefSeq" id="WP_179171144.1">
    <property type="nucleotide sequence ID" value="NZ_CP058530.1"/>
</dbReference>
<geneLocation type="plasmid" evidence="2 3">
    <name>unnamed1</name>
</geneLocation>
<dbReference type="OrthoDB" id="176261at2157"/>
<evidence type="ECO:0000313" key="3">
    <source>
        <dbReference type="Proteomes" id="UP000509750"/>
    </source>
</evidence>
<accession>A0A7D5GHX4</accession>
<dbReference type="AlphaFoldDB" id="A0A7D5GHX4"/>
<sequence>MKYCLDCEWAVVDPDPRPESDSSERAIDHVRETGHSISSDDSPDLPPLRAEIGPALSTLFRALTQAQESNRDR</sequence>
<feature type="compositionally biased region" description="Basic and acidic residues" evidence="1">
    <location>
        <begin position="14"/>
        <end position="34"/>
    </location>
</feature>
<name>A0A7D5GHX4_9EURY</name>